<name>A0A6J4K2I7_9CHLR</name>
<proteinExistence type="predicted"/>
<feature type="domain" description="Phosphomevalonate dehydratase large subunit-like" evidence="3">
    <location>
        <begin position="1"/>
        <end position="409"/>
    </location>
</feature>
<organism evidence="4">
    <name type="scientific">uncultured Chloroflexota bacterium</name>
    <dbReference type="NCBI Taxonomy" id="166587"/>
    <lineage>
        <taxon>Bacteria</taxon>
        <taxon>Bacillati</taxon>
        <taxon>Chloroflexota</taxon>
        <taxon>environmental samples</taxon>
    </lineage>
</organism>
<dbReference type="PANTHER" id="PTHR36577:SF3">
    <property type="entry name" value="DUF521 DOMAIN PROTEIN (AFU_ORTHOLOGUE AFUA_6G00490)"/>
    <property type="match status" value="1"/>
</dbReference>
<protein>
    <recommendedName>
        <fullName evidence="3">Phosphomevalonate dehydratase large subunit-like domain-containing protein</fullName>
    </recommendedName>
</protein>
<dbReference type="InterPro" id="IPR007506">
    <property type="entry name" value="PMDh-L-like_dom"/>
</dbReference>
<dbReference type="EMBL" id="CADCTC010000262">
    <property type="protein sequence ID" value="CAA9294033.1"/>
    <property type="molecule type" value="Genomic_DNA"/>
</dbReference>
<accession>A0A6J4K2I7</accession>
<dbReference type="Pfam" id="PF04412">
    <property type="entry name" value="AcnX"/>
    <property type="match status" value="1"/>
</dbReference>
<sequence>MRLTAEEEAMLTGRLGEAPRRALEQQLAVGRFFGAEDFVPVASVHLAADAEAMREAGVRSLEEMVAVGATARVTTTLNPRSVDFAHAEQLGQEPHYIQLEQRILAAMERLGALPLNTCVNYQIVSQARFGEHVAWGDTGTVIWANSFAGARSNFEAGPAALHAAITGRVPRYGYHLPEQRLGTTLVRVREAPRSGSDWGALGCHAGRLVNDYWQVPVFVFDNPAHPEGPQPHADHLKQFGAALASYGSLAMYHVVGLTPEARTLGEAFGGRSPRRDLEVAPGTLERTYATFQPEQDAVDVVVFGTPQLSLHEFRDLARLFAGKRVHARTRVFLTTSDAVKALADQLGYTRVVEDAGATVLTGVCYYIMTARELAERHGFRTLLTDSAKLANIVAGYGYNPVFRSSEECVAAAVRGAFADSVDSGEVTR</sequence>
<dbReference type="PANTHER" id="PTHR36577">
    <property type="entry name" value="DUF521 DOMAIN PROTEIN (AFU_ORTHOLOGUE AFUA_6G00490)"/>
    <property type="match status" value="1"/>
</dbReference>
<evidence type="ECO:0000259" key="3">
    <source>
        <dbReference type="Pfam" id="PF04412"/>
    </source>
</evidence>
<evidence type="ECO:0000256" key="1">
    <source>
        <dbReference type="ARBA" id="ARBA00023004"/>
    </source>
</evidence>
<gene>
    <name evidence="4" type="ORF">AVDCRST_MAG77-5013</name>
</gene>
<evidence type="ECO:0000256" key="2">
    <source>
        <dbReference type="ARBA" id="ARBA00023239"/>
    </source>
</evidence>
<dbReference type="GO" id="GO:0016829">
    <property type="term" value="F:lyase activity"/>
    <property type="evidence" value="ECO:0007669"/>
    <property type="project" value="UniProtKB-KW"/>
</dbReference>
<dbReference type="AlphaFoldDB" id="A0A6J4K2I7"/>
<keyword evidence="1" id="KW-0408">Iron</keyword>
<reference evidence="4" key="1">
    <citation type="submission" date="2020-02" db="EMBL/GenBank/DDBJ databases">
        <authorList>
            <person name="Meier V. D."/>
        </authorList>
    </citation>
    <scope>NUCLEOTIDE SEQUENCE</scope>
    <source>
        <strain evidence="4">AVDCRST_MAG77</strain>
    </source>
</reference>
<evidence type="ECO:0000313" key="4">
    <source>
        <dbReference type="EMBL" id="CAA9294033.1"/>
    </source>
</evidence>
<keyword evidence="2" id="KW-0456">Lyase</keyword>